<protein>
    <submittedName>
        <fullName evidence="1">Uncharacterized protein</fullName>
    </submittedName>
</protein>
<proteinExistence type="predicted"/>
<evidence type="ECO:0000313" key="1">
    <source>
        <dbReference type="EMBL" id="QHT28613.1"/>
    </source>
</evidence>
<reference evidence="1" key="1">
    <citation type="journal article" date="2020" name="Nature">
        <title>Giant virus diversity and host interactions through global metagenomics.</title>
        <authorList>
            <person name="Schulz F."/>
            <person name="Roux S."/>
            <person name="Paez-Espino D."/>
            <person name="Jungbluth S."/>
            <person name="Walsh D.A."/>
            <person name="Denef V.J."/>
            <person name="McMahon K.D."/>
            <person name="Konstantinidis K.T."/>
            <person name="Eloe-Fadrosh E.A."/>
            <person name="Kyrpides N.C."/>
            <person name="Woyke T."/>
        </authorList>
    </citation>
    <scope>NUCLEOTIDE SEQUENCE</scope>
    <source>
        <strain evidence="1">GVMAG-M-3300001351-8</strain>
    </source>
</reference>
<name>A0A6C0EJJ4_9ZZZZ</name>
<sequence>MEVCLSYSRVILAISCNKSFLNNKDLFMSNIWKILYYNEPPSVFIISNNNHLLISFRDTATINNIITDLDTKLISIGENKWLS</sequence>
<organism evidence="1">
    <name type="scientific">viral metagenome</name>
    <dbReference type="NCBI Taxonomy" id="1070528"/>
    <lineage>
        <taxon>unclassified sequences</taxon>
        <taxon>metagenomes</taxon>
        <taxon>organismal metagenomes</taxon>
    </lineage>
</organism>
<accession>A0A6C0EJJ4</accession>
<dbReference type="AlphaFoldDB" id="A0A6C0EJJ4"/>
<dbReference type="EMBL" id="MN738863">
    <property type="protein sequence ID" value="QHT28613.1"/>
    <property type="molecule type" value="Genomic_DNA"/>
</dbReference>